<dbReference type="PANTHER" id="PTHR47623">
    <property type="entry name" value="OS09G0287300 PROTEIN"/>
    <property type="match status" value="1"/>
</dbReference>
<dbReference type="InterPro" id="IPR013078">
    <property type="entry name" value="His_Pase_superF_clade-1"/>
</dbReference>
<dbReference type="SMART" id="SM00855">
    <property type="entry name" value="PGAM"/>
    <property type="match status" value="1"/>
</dbReference>
<organism evidence="1 2">
    <name type="scientific">Parvularcula lutaonensis</name>
    <dbReference type="NCBI Taxonomy" id="491923"/>
    <lineage>
        <taxon>Bacteria</taxon>
        <taxon>Pseudomonadati</taxon>
        <taxon>Pseudomonadota</taxon>
        <taxon>Alphaproteobacteria</taxon>
        <taxon>Parvularculales</taxon>
        <taxon>Parvularculaceae</taxon>
        <taxon>Parvularcula</taxon>
    </lineage>
</organism>
<sequence length="168" mass="18499">MRRLILMRHAKSSWDHPELSDHDRPLNGRGRRSAELMGAWLDENGYRPDAAFVSTAERTRETWARLAPVHEGCEATASSTLYLATSETILRALHDAPEVPCLLILGHQPGIGVFAERALAAPPRDPAFEKFPTAAVAVIDFPVARWKDVQLGTGRLVDFATPKALTHG</sequence>
<proteinExistence type="predicted"/>
<accession>A0ABV7MBR2</accession>
<evidence type="ECO:0000313" key="1">
    <source>
        <dbReference type="EMBL" id="MFC3302175.1"/>
    </source>
</evidence>
<dbReference type="Gene3D" id="3.40.50.1240">
    <property type="entry name" value="Phosphoglycerate mutase-like"/>
    <property type="match status" value="1"/>
</dbReference>
<reference evidence="2" key="1">
    <citation type="journal article" date="2019" name="Int. J. Syst. Evol. Microbiol.">
        <title>The Global Catalogue of Microorganisms (GCM) 10K type strain sequencing project: providing services to taxonomists for standard genome sequencing and annotation.</title>
        <authorList>
            <consortium name="The Broad Institute Genomics Platform"/>
            <consortium name="The Broad Institute Genome Sequencing Center for Infectious Disease"/>
            <person name="Wu L."/>
            <person name="Ma J."/>
        </authorList>
    </citation>
    <scope>NUCLEOTIDE SEQUENCE [LARGE SCALE GENOMIC DNA]</scope>
    <source>
        <strain evidence="2">KCTC 22245</strain>
    </source>
</reference>
<dbReference type="InterPro" id="IPR029033">
    <property type="entry name" value="His_PPase_superfam"/>
</dbReference>
<dbReference type="CDD" id="cd07067">
    <property type="entry name" value="HP_PGM_like"/>
    <property type="match status" value="1"/>
</dbReference>
<dbReference type="Pfam" id="PF00300">
    <property type="entry name" value="His_Phos_1"/>
    <property type="match status" value="1"/>
</dbReference>
<protein>
    <submittedName>
        <fullName evidence="1">SixA phosphatase family protein</fullName>
    </submittedName>
</protein>
<dbReference type="RefSeq" id="WP_189574556.1">
    <property type="nucleotide sequence ID" value="NZ_BMXU01000001.1"/>
</dbReference>
<evidence type="ECO:0000313" key="2">
    <source>
        <dbReference type="Proteomes" id="UP001595607"/>
    </source>
</evidence>
<dbReference type="Proteomes" id="UP001595607">
    <property type="component" value="Unassembled WGS sequence"/>
</dbReference>
<name>A0ABV7MBR2_9PROT</name>
<dbReference type="PANTHER" id="PTHR47623:SF1">
    <property type="entry name" value="OS09G0287300 PROTEIN"/>
    <property type="match status" value="1"/>
</dbReference>
<comment type="caution">
    <text evidence="1">The sequence shown here is derived from an EMBL/GenBank/DDBJ whole genome shotgun (WGS) entry which is preliminary data.</text>
</comment>
<gene>
    <name evidence="1" type="ORF">ACFONP_05455</name>
</gene>
<keyword evidence="2" id="KW-1185">Reference proteome</keyword>
<dbReference type="EMBL" id="JBHRVA010000002">
    <property type="protein sequence ID" value="MFC3302175.1"/>
    <property type="molecule type" value="Genomic_DNA"/>
</dbReference>
<dbReference type="SUPFAM" id="SSF53254">
    <property type="entry name" value="Phosphoglycerate mutase-like"/>
    <property type="match status" value="1"/>
</dbReference>